<evidence type="ECO:0000313" key="3">
    <source>
        <dbReference type="EMBL" id="CUI18136.1"/>
    </source>
</evidence>
<gene>
    <name evidence="3" type="ORF">PNK_p0082</name>
</gene>
<feature type="signal peptide" evidence="2">
    <location>
        <begin position="1"/>
        <end position="34"/>
    </location>
</feature>
<reference evidence="4" key="1">
    <citation type="submission" date="2015-09" db="EMBL/GenBank/DDBJ databases">
        <authorList>
            <person name="Bertelli C."/>
        </authorList>
    </citation>
    <scope>NUCLEOTIDE SEQUENCE [LARGE SCALE GENOMIC DNA]</scope>
    <source>
        <strain evidence="4">KNic</strain>
        <plasmid evidence="4">pPNK</plasmid>
    </source>
</reference>
<dbReference type="PATRIC" id="fig|389348.3.peg.2847"/>
<evidence type="ECO:0000256" key="1">
    <source>
        <dbReference type="SAM" id="Phobius"/>
    </source>
</evidence>
<keyword evidence="2" id="KW-0732">Signal</keyword>
<keyword evidence="1" id="KW-0472">Membrane</keyword>
<dbReference type="RefSeq" id="WP_059062578.1">
    <property type="nucleotide sequence ID" value="NZ_LN879503.1"/>
</dbReference>
<keyword evidence="1" id="KW-1133">Transmembrane helix</keyword>
<evidence type="ECO:0000256" key="2">
    <source>
        <dbReference type="SAM" id="SignalP"/>
    </source>
</evidence>
<dbReference type="Proteomes" id="UP000069902">
    <property type="component" value="Plasmid pPNK"/>
</dbReference>
<accession>A0A0U5JE29</accession>
<dbReference type="InParanoid" id="A0A0U5JE29"/>
<dbReference type="EMBL" id="LN879503">
    <property type="protein sequence ID" value="CUI18136.1"/>
    <property type="molecule type" value="Genomic_DNA"/>
</dbReference>
<dbReference type="AlphaFoldDB" id="A0A0U5JE29"/>
<dbReference type="KEGG" id="pnl:PNK_p0082"/>
<proteinExistence type="predicted"/>
<sequence>MVSLYKSATFNKLLLSSVLVTFSLAVVNPSPAYAQINIGMNDITFALKMKDLVDKAWKYKDRQDVTKLLDTVFEIKVETEAYSGVKINIDQELDKAEKELKKQAGNKIPNKDIQAVRKYIKKKEKKAHQRAMCMAAYIQDSPPGMTFEDFEFSYLAAHGHDKEDKDDKEMKELPVKLAVGISMMLAGGFLCGVGVLLKIQPCITYGEALVIGGVNFAIDGYASKSEEDKNKEKDKR</sequence>
<feature type="chain" id="PRO_5006860423" evidence="2">
    <location>
        <begin position="35"/>
        <end position="236"/>
    </location>
</feature>
<protein>
    <submittedName>
        <fullName evidence="3">Conserved putative secreted protein</fullName>
    </submittedName>
</protein>
<geneLocation type="plasmid" evidence="4">
    <name>pPNK</name>
</geneLocation>
<keyword evidence="4" id="KW-1185">Reference proteome</keyword>
<organism evidence="3 4">
    <name type="scientific">Candidatus Protochlamydia naegleriophila</name>
    <dbReference type="NCBI Taxonomy" id="389348"/>
    <lineage>
        <taxon>Bacteria</taxon>
        <taxon>Pseudomonadati</taxon>
        <taxon>Chlamydiota</taxon>
        <taxon>Chlamydiia</taxon>
        <taxon>Parachlamydiales</taxon>
        <taxon>Parachlamydiaceae</taxon>
        <taxon>Candidatus Protochlamydia</taxon>
    </lineage>
</organism>
<name>A0A0U5JE29_9BACT</name>
<keyword evidence="1" id="KW-0812">Transmembrane</keyword>
<evidence type="ECO:0000313" key="4">
    <source>
        <dbReference type="Proteomes" id="UP000069902"/>
    </source>
</evidence>
<feature type="transmembrane region" description="Helical" evidence="1">
    <location>
        <begin position="177"/>
        <end position="197"/>
    </location>
</feature>